<dbReference type="Proteomes" id="UP000095003">
    <property type="component" value="Unassembled WGS sequence"/>
</dbReference>
<dbReference type="NCBIfam" id="TIGR01727">
    <property type="entry name" value="oligo_HPY"/>
    <property type="match status" value="1"/>
</dbReference>
<name>A0A1E3A7J8_9FIRM</name>
<dbReference type="Pfam" id="PF00005">
    <property type="entry name" value="ABC_tran"/>
    <property type="match status" value="1"/>
</dbReference>
<evidence type="ECO:0000256" key="7">
    <source>
        <dbReference type="ARBA" id="ARBA00023136"/>
    </source>
</evidence>
<dbReference type="PANTHER" id="PTHR43297">
    <property type="entry name" value="OLIGOPEPTIDE TRANSPORT ATP-BINDING PROTEIN APPD"/>
    <property type="match status" value="1"/>
</dbReference>
<dbReference type="InterPro" id="IPR017871">
    <property type="entry name" value="ABC_transporter-like_CS"/>
</dbReference>
<keyword evidence="5" id="KW-0547">Nucleotide-binding</keyword>
<dbReference type="InterPro" id="IPR027417">
    <property type="entry name" value="P-loop_NTPase"/>
</dbReference>
<dbReference type="InterPro" id="IPR013563">
    <property type="entry name" value="Oligopep_ABC_C"/>
</dbReference>
<dbReference type="Pfam" id="PF08352">
    <property type="entry name" value="oligo_HPY"/>
    <property type="match status" value="1"/>
</dbReference>
<keyword evidence="3" id="KW-0813">Transport</keyword>
<dbReference type="InterPro" id="IPR003593">
    <property type="entry name" value="AAA+_ATPase"/>
</dbReference>
<evidence type="ECO:0000256" key="4">
    <source>
        <dbReference type="ARBA" id="ARBA00022475"/>
    </source>
</evidence>
<accession>A0A1E3A7J8</accession>
<dbReference type="PATRIC" id="fig|1432052.3.peg.6418"/>
<protein>
    <submittedName>
        <fullName evidence="9">Oligopeptide transport ATP-binding protein OppD</fullName>
    </submittedName>
</protein>
<dbReference type="SMART" id="SM00382">
    <property type="entry name" value="AAA"/>
    <property type="match status" value="1"/>
</dbReference>
<evidence type="ECO:0000256" key="6">
    <source>
        <dbReference type="ARBA" id="ARBA00022840"/>
    </source>
</evidence>
<reference evidence="9 10" key="1">
    <citation type="submission" date="2016-07" db="EMBL/GenBank/DDBJ databases">
        <title>Characterization of isolates of Eisenbergiella tayi derived from blood cultures, using whole genome sequencing.</title>
        <authorList>
            <person name="Burdz T."/>
            <person name="Wiebe D."/>
            <person name="Huynh C."/>
            <person name="Bernard K."/>
        </authorList>
    </citation>
    <scope>NUCLEOTIDE SEQUENCE [LARGE SCALE GENOMIC DNA]</scope>
    <source>
        <strain evidence="9 10">NML 120489</strain>
    </source>
</reference>
<dbReference type="InterPro" id="IPR050388">
    <property type="entry name" value="ABC_Ni/Peptide_Import"/>
</dbReference>
<dbReference type="GO" id="GO:0005524">
    <property type="term" value="F:ATP binding"/>
    <property type="evidence" value="ECO:0007669"/>
    <property type="project" value="UniProtKB-KW"/>
</dbReference>
<evidence type="ECO:0000313" key="9">
    <source>
        <dbReference type="EMBL" id="ODM04744.1"/>
    </source>
</evidence>
<comment type="caution">
    <text evidence="9">The sequence shown here is derived from an EMBL/GenBank/DDBJ whole genome shotgun (WGS) entry which is preliminary data.</text>
</comment>
<evidence type="ECO:0000256" key="3">
    <source>
        <dbReference type="ARBA" id="ARBA00022448"/>
    </source>
</evidence>
<feature type="domain" description="ABC transporter" evidence="8">
    <location>
        <begin position="12"/>
        <end position="259"/>
    </location>
</feature>
<evidence type="ECO:0000256" key="2">
    <source>
        <dbReference type="ARBA" id="ARBA00005417"/>
    </source>
</evidence>
<keyword evidence="6 9" id="KW-0067">ATP-binding</keyword>
<sequence>MAEKNKETLLSIQNLSVEYASGGKIINAVNGVTMELKKGTALGLVGETGAGKTTIAKAIMKILPDHATRSVEGMIDFDGINILAAKEEVLQKIRGGDISMVFQDPMTALNPIMTVGDQIAEGIHLHQNQDKAKARLEAIQMLETVGISADRADEYPHQFSGGMKQRVVIAIALSCAPKLLIADEPTTALDVTIQAQVLDLIKSLRQKQDTSLIMITHDLGVVAEICDEVAVIYAGEIVESGTLEEIYDSPAHPYTVGLFGAIPDLKTKVDRLSPIEGLPPDPTDLPPGCHFAPRCPRATDACREKHPALNHLGGAHYVLCNRIGEE</sequence>
<dbReference type="GO" id="GO:0005886">
    <property type="term" value="C:plasma membrane"/>
    <property type="evidence" value="ECO:0007669"/>
    <property type="project" value="UniProtKB-SubCell"/>
</dbReference>
<dbReference type="GO" id="GO:0016887">
    <property type="term" value="F:ATP hydrolysis activity"/>
    <property type="evidence" value="ECO:0007669"/>
    <property type="project" value="InterPro"/>
</dbReference>
<proteinExistence type="inferred from homology"/>
<dbReference type="FunFam" id="3.40.50.300:FF:000016">
    <property type="entry name" value="Oligopeptide ABC transporter ATP-binding component"/>
    <property type="match status" value="1"/>
</dbReference>
<evidence type="ECO:0000313" key="10">
    <source>
        <dbReference type="Proteomes" id="UP000095003"/>
    </source>
</evidence>
<evidence type="ECO:0000256" key="1">
    <source>
        <dbReference type="ARBA" id="ARBA00004202"/>
    </source>
</evidence>
<evidence type="ECO:0000256" key="5">
    <source>
        <dbReference type="ARBA" id="ARBA00022741"/>
    </source>
</evidence>
<dbReference type="RefSeq" id="WP_069159230.1">
    <property type="nucleotide sequence ID" value="NZ_JBKXXQ010000016.1"/>
</dbReference>
<dbReference type="GO" id="GO:0015833">
    <property type="term" value="P:peptide transport"/>
    <property type="evidence" value="ECO:0007669"/>
    <property type="project" value="InterPro"/>
</dbReference>
<dbReference type="Gene3D" id="3.40.50.300">
    <property type="entry name" value="P-loop containing nucleotide triphosphate hydrolases"/>
    <property type="match status" value="1"/>
</dbReference>
<dbReference type="EMBL" id="MCGI01000007">
    <property type="protein sequence ID" value="ODM04744.1"/>
    <property type="molecule type" value="Genomic_DNA"/>
</dbReference>
<dbReference type="PANTHER" id="PTHR43297:SF2">
    <property type="entry name" value="DIPEPTIDE TRANSPORT ATP-BINDING PROTEIN DPPD"/>
    <property type="match status" value="1"/>
</dbReference>
<organism evidence="9 10">
    <name type="scientific">Eisenbergiella tayi</name>
    <dbReference type="NCBI Taxonomy" id="1432052"/>
    <lineage>
        <taxon>Bacteria</taxon>
        <taxon>Bacillati</taxon>
        <taxon>Bacillota</taxon>
        <taxon>Clostridia</taxon>
        <taxon>Lachnospirales</taxon>
        <taxon>Lachnospiraceae</taxon>
        <taxon>Eisenbergiella</taxon>
    </lineage>
</organism>
<gene>
    <name evidence="9" type="primary">oppD_11</name>
    <name evidence="9" type="ORF">BEH84_05807</name>
</gene>
<comment type="subcellular location">
    <subcellularLocation>
        <location evidence="1">Cell membrane</location>
        <topology evidence="1">Peripheral membrane protein</topology>
    </subcellularLocation>
</comment>
<comment type="similarity">
    <text evidence="2">Belongs to the ABC transporter superfamily.</text>
</comment>
<keyword evidence="7" id="KW-0472">Membrane</keyword>
<dbReference type="PROSITE" id="PS00211">
    <property type="entry name" value="ABC_TRANSPORTER_1"/>
    <property type="match status" value="1"/>
</dbReference>
<dbReference type="PROSITE" id="PS50893">
    <property type="entry name" value="ABC_TRANSPORTER_2"/>
    <property type="match status" value="1"/>
</dbReference>
<evidence type="ECO:0000259" key="8">
    <source>
        <dbReference type="PROSITE" id="PS50893"/>
    </source>
</evidence>
<keyword evidence="4" id="KW-1003">Cell membrane</keyword>
<dbReference type="CDD" id="cd03257">
    <property type="entry name" value="ABC_NikE_OppD_transporters"/>
    <property type="match status" value="1"/>
</dbReference>
<dbReference type="AlphaFoldDB" id="A0A1E3A7J8"/>
<dbReference type="SUPFAM" id="SSF52540">
    <property type="entry name" value="P-loop containing nucleoside triphosphate hydrolases"/>
    <property type="match status" value="1"/>
</dbReference>
<dbReference type="InterPro" id="IPR003439">
    <property type="entry name" value="ABC_transporter-like_ATP-bd"/>
</dbReference>